<accession>A0AAV3Y6C9</accession>
<keyword evidence="2" id="KW-1185">Reference proteome</keyword>
<sequence>MVGAHGSTQNQLPYPSCTCLLPSNANLVRWEMKDDLTYQLCQGKQIKKYILISCNALSKDRYTWLKQYVKQKICRTNRRQGYSIHIGMCNQILVSMSRHHGYPEEKLSVFVMTRNCLPISPKGATMPKSSNTQE</sequence>
<evidence type="ECO:0000313" key="1">
    <source>
        <dbReference type="EMBL" id="GFN78478.1"/>
    </source>
</evidence>
<reference evidence="1 2" key="1">
    <citation type="journal article" date="2021" name="Elife">
        <title>Chloroplast acquisition without the gene transfer in kleptoplastic sea slugs, Plakobranchus ocellatus.</title>
        <authorList>
            <person name="Maeda T."/>
            <person name="Takahashi S."/>
            <person name="Yoshida T."/>
            <person name="Shimamura S."/>
            <person name="Takaki Y."/>
            <person name="Nagai Y."/>
            <person name="Toyoda A."/>
            <person name="Suzuki Y."/>
            <person name="Arimoto A."/>
            <person name="Ishii H."/>
            <person name="Satoh N."/>
            <person name="Nishiyama T."/>
            <person name="Hasebe M."/>
            <person name="Maruyama T."/>
            <person name="Minagawa J."/>
            <person name="Obokata J."/>
            <person name="Shigenobu S."/>
        </authorList>
    </citation>
    <scope>NUCLEOTIDE SEQUENCE [LARGE SCALE GENOMIC DNA]</scope>
</reference>
<dbReference type="EMBL" id="BLXT01000588">
    <property type="protein sequence ID" value="GFN78478.1"/>
    <property type="molecule type" value="Genomic_DNA"/>
</dbReference>
<comment type="caution">
    <text evidence="1">The sequence shown here is derived from an EMBL/GenBank/DDBJ whole genome shotgun (WGS) entry which is preliminary data.</text>
</comment>
<protein>
    <submittedName>
        <fullName evidence="1">Uncharacterized protein</fullName>
    </submittedName>
</protein>
<dbReference type="AlphaFoldDB" id="A0AAV3Y6C9"/>
<proteinExistence type="predicted"/>
<name>A0AAV3Y6C9_9GAST</name>
<gene>
    <name evidence="1" type="ORF">PoB_000498400</name>
</gene>
<organism evidence="1 2">
    <name type="scientific">Plakobranchus ocellatus</name>
    <dbReference type="NCBI Taxonomy" id="259542"/>
    <lineage>
        <taxon>Eukaryota</taxon>
        <taxon>Metazoa</taxon>
        <taxon>Spiralia</taxon>
        <taxon>Lophotrochozoa</taxon>
        <taxon>Mollusca</taxon>
        <taxon>Gastropoda</taxon>
        <taxon>Heterobranchia</taxon>
        <taxon>Euthyneura</taxon>
        <taxon>Panpulmonata</taxon>
        <taxon>Sacoglossa</taxon>
        <taxon>Placobranchoidea</taxon>
        <taxon>Plakobranchidae</taxon>
        <taxon>Plakobranchus</taxon>
    </lineage>
</organism>
<evidence type="ECO:0000313" key="2">
    <source>
        <dbReference type="Proteomes" id="UP000735302"/>
    </source>
</evidence>
<dbReference type="Proteomes" id="UP000735302">
    <property type="component" value="Unassembled WGS sequence"/>
</dbReference>